<comment type="caution">
    <text evidence="1">The sequence shown here is derived from an EMBL/GenBank/DDBJ whole genome shotgun (WGS) entry which is preliminary data.</text>
</comment>
<protein>
    <submittedName>
        <fullName evidence="1">Uncharacterized protein</fullName>
    </submittedName>
</protein>
<proteinExistence type="predicted"/>
<keyword evidence="2" id="KW-1185">Reference proteome</keyword>
<evidence type="ECO:0000313" key="2">
    <source>
        <dbReference type="Proteomes" id="UP001165960"/>
    </source>
</evidence>
<sequence length="78" mass="8769">MLSSCTPLDPKRTCIQGSTPTRTPSPVQMTKRGVQREDAPSPEDSNGMQVQFKTFEDTIQQLMEEIENLSKELVKINT</sequence>
<dbReference type="EMBL" id="QTSX02006475">
    <property type="protein sequence ID" value="KAJ9053981.1"/>
    <property type="molecule type" value="Genomic_DNA"/>
</dbReference>
<name>A0ACC2RVB3_9FUNG</name>
<reference evidence="1" key="1">
    <citation type="submission" date="2022-04" db="EMBL/GenBank/DDBJ databases">
        <title>Genome of the entomopathogenic fungus Entomophthora muscae.</title>
        <authorList>
            <person name="Elya C."/>
            <person name="Lovett B.R."/>
            <person name="Lee E."/>
            <person name="Macias A.M."/>
            <person name="Hajek A.E."/>
            <person name="De Bivort B.L."/>
            <person name="Kasson M.T."/>
            <person name="De Fine Licht H.H."/>
            <person name="Stajich J.E."/>
        </authorList>
    </citation>
    <scope>NUCLEOTIDE SEQUENCE</scope>
    <source>
        <strain evidence="1">Berkeley</strain>
    </source>
</reference>
<accession>A0ACC2RVB3</accession>
<dbReference type="Proteomes" id="UP001165960">
    <property type="component" value="Unassembled WGS sequence"/>
</dbReference>
<gene>
    <name evidence="1" type="ORF">DSO57_1019160</name>
</gene>
<organism evidence="1 2">
    <name type="scientific">Entomophthora muscae</name>
    <dbReference type="NCBI Taxonomy" id="34485"/>
    <lineage>
        <taxon>Eukaryota</taxon>
        <taxon>Fungi</taxon>
        <taxon>Fungi incertae sedis</taxon>
        <taxon>Zoopagomycota</taxon>
        <taxon>Entomophthoromycotina</taxon>
        <taxon>Entomophthoromycetes</taxon>
        <taxon>Entomophthorales</taxon>
        <taxon>Entomophthoraceae</taxon>
        <taxon>Entomophthora</taxon>
    </lineage>
</organism>
<evidence type="ECO:0000313" key="1">
    <source>
        <dbReference type="EMBL" id="KAJ9053981.1"/>
    </source>
</evidence>